<comment type="catalytic activity">
    <reaction evidence="1">
        <text>All bonds known to be hydrolyzed by this endopeptidase have arginine in P1 and an acidic residue in P4. P6 is often occupied by an acidic residue or by a hydroxy-amino-acid residue, the phosphorylation of which enhances cleavage.</text>
        <dbReference type="EC" id="3.4.22.49"/>
    </reaction>
</comment>
<name>A0A066V7G3_TILAU</name>
<dbReference type="GO" id="GO:0004197">
    <property type="term" value="F:cysteine-type endopeptidase activity"/>
    <property type="evidence" value="ECO:0007669"/>
    <property type="project" value="InterPro"/>
</dbReference>
<reference evidence="7 8" key="1">
    <citation type="submission" date="2014-05" db="EMBL/GenBank/DDBJ databases">
        <title>Draft genome sequence of a rare smut relative, Tilletiaria anomala UBC 951.</title>
        <authorList>
            <consortium name="DOE Joint Genome Institute"/>
            <person name="Toome M."/>
            <person name="Kuo A."/>
            <person name="Henrissat B."/>
            <person name="Lipzen A."/>
            <person name="Tritt A."/>
            <person name="Yoshinaga Y."/>
            <person name="Zane M."/>
            <person name="Barry K."/>
            <person name="Grigoriev I.V."/>
            <person name="Spatafora J.W."/>
            <person name="Aimea M.C."/>
        </authorList>
    </citation>
    <scope>NUCLEOTIDE SEQUENCE [LARGE SCALE GENOMIC DNA]</scope>
    <source>
        <strain evidence="7 8">UBC 951</strain>
    </source>
</reference>
<dbReference type="Proteomes" id="UP000027361">
    <property type="component" value="Unassembled WGS sequence"/>
</dbReference>
<dbReference type="GO" id="GO:0072686">
    <property type="term" value="C:mitotic spindle"/>
    <property type="evidence" value="ECO:0007669"/>
    <property type="project" value="TreeGrafter"/>
</dbReference>
<feature type="region of interest" description="Disordered" evidence="5">
    <location>
        <begin position="1249"/>
        <end position="1275"/>
    </location>
</feature>
<dbReference type="GO" id="GO:0051307">
    <property type="term" value="P:meiotic chromosome separation"/>
    <property type="evidence" value="ECO:0007669"/>
    <property type="project" value="TreeGrafter"/>
</dbReference>
<dbReference type="InParanoid" id="A0A066V7G3"/>
<feature type="region of interest" description="Disordered" evidence="5">
    <location>
        <begin position="1659"/>
        <end position="1681"/>
    </location>
</feature>
<feature type="region of interest" description="Disordered" evidence="5">
    <location>
        <begin position="1"/>
        <end position="140"/>
    </location>
</feature>
<feature type="region of interest" description="Disordered" evidence="5">
    <location>
        <begin position="561"/>
        <end position="583"/>
    </location>
</feature>
<dbReference type="EC" id="3.4.22.49" evidence="2"/>
<evidence type="ECO:0000313" key="8">
    <source>
        <dbReference type="Proteomes" id="UP000027361"/>
    </source>
</evidence>
<evidence type="ECO:0000259" key="6">
    <source>
        <dbReference type="PROSITE" id="PS51700"/>
    </source>
</evidence>
<feature type="compositionally biased region" description="Polar residues" evidence="5">
    <location>
        <begin position="561"/>
        <end position="578"/>
    </location>
</feature>
<feature type="compositionally biased region" description="Low complexity" evidence="5">
    <location>
        <begin position="58"/>
        <end position="86"/>
    </location>
</feature>
<feature type="compositionally biased region" description="Acidic residues" evidence="5">
    <location>
        <begin position="1897"/>
        <end position="1906"/>
    </location>
</feature>
<dbReference type="GO" id="GO:0044732">
    <property type="term" value="C:mitotic spindle pole body"/>
    <property type="evidence" value="ECO:0007669"/>
    <property type="project" value="TreeGrafter"/>
</dbReference>
<evidence type="ECO:0000313" key="7">
    <source>
        <dbReference type="EMBL" id="KDN37376.1"/>
    </source>
</evidence>
<feature type="region of interest" description="Disordered" evidence="5">
    <location>
        <begin position="1875"/>
        <end position="1906"/>
    </location>
</feature>
<keyword evidence="8" id="KW-1185">Reference proteome</keyword>
<comment type="caution">
    <text evidence="7">The sequence shown here is derived from an EMBL/GenBank/DDBJ whole genome shotgun (WGS) entry which is preliminary data.</text>
</comment>
<evidence type="ECO:0000256" key="2">
    <source>
        <dbReference type="ARBA" id="ARBA00012489"/>
    </source>
</evidence>
<feature type="region of interest" description="Disordered" evidence="5">
    <location>
        <begin position="717"/>
        <end position="742"/>
    </location>
</feature>
<dbReference type="Pfam" id="PF03568">
    <property type="entry name" value="Separin_C"/>
    <property type="match status" value="1"/>
</dbReference>
<evidence type="ECO:0000256" key="5">
    <source>
        <dbReference type="SAM" id="MobiDB-lite"/>
    </source>
</evidence>
<dbReference type="PROSITE" id="PS51700">
    <property type="entry name" value="SEPARIN"/>
    <property type="match status" value="1"/>
</dbReference>
<dbReference type="GeneID" id="25266217"/>
<dbReference type="STRING" id="1037660.A0A066V7G3"/>
<dbReference type="PANTHER" id="PTHR12792:SF0">
    <property type="entry name" value="SEPARIN"/>
    <property type="match status" value="1"/>
</dbReference>
<evidence type="ECO:0000256" key="3">
    <source>
        <dbReference type="ARBA" id="ARBA00022801"/>
    </source>
</evidence>
<dbReference type="PANTHER" id="PTHR12792">
    <property type="entry name" value="EXTRA SPINDLE POLES 1-RELATED"/>
    <property type="match status" value="1"/>
</dbReference>
<keyword evidence="4" id="KW-0159">Chromosome partition</keyword>
<sequence>MPEPTASGTRVRRTRSTAPAGGAEDPVARFEIGAAPTSQQQIRKRAAVMTAAHAPADSTASSSRSSSKVKSANSSRTTPVSRSSPTAGVDTTSAVMPAQSKGKGSAVASKPSSSAARITSGQPRLDKAANRAPVSASKGAPKPAAVAKAVVRPPSFSKASQASLAAESALVALKTVIAKPASCTPSQSIQLLSLLGTTADALSLTLLAAPKSNAAATSRSASIAKKCEEYSLLNLDANQKAVICKNIINATLTSLNTLLTAQWSAPTTESRASTARSAIPSQVPASRATNADVSKIMEVTESNVKALADGLRISAKFLLHLDKVQLQRRSADQDTGSEKDGSDLKLENVLYVFVRKLQGLGLNEVALAECADLVSLLSLGATTTTSLASPSARSRSSMMTKCAALIPFPLASGEFAAEMTAQLRCTTLLVQVQALALTCALSLAHSREDLVSVSQILAEEFGPLGWQRYGRALLAPLLALQITQQPQVSPGQVADSEVSAQQSVKAEQAPAVQILAAELLSQLDRVAYSIERHVSRTVERLVSSDKAVVASASSASCSKTRTIIPSAPQSNGTSSASGPSPRLPVLDPSSRYVLQARHRAAALLLFASNIDMDVYWDRAMRFGHNHMRYCKEAWQRQQCEQDGGDRSLERSSVAEWNRDNFVHVHEVYKDLTQSATRLGKLDKQSKGFVSFLDVWSSLATKAGSVDAFNVIDNLAASGSTGEQPPSPSQDLSVGSPPKSPSKASAIKDFSLVQHCSKLRKAALILEGRLNNEGSHDHDVLSALEPAQFAVLAICSHLRNIDLTERVKVFGLVEGMRKRAQILLHKVDQSKTPTPLADPFASPTRNEKGKGSDDGLVDALLRLLLALQSWYESMCESPSLDTTFTAEHMLEGALQVAEIICKHHPDARDQSSAHAFCEETLGKCRRLAEVPSTKASIPSDARYKFLHMLSNAWYRLGHRLYHARQAAQAQHFLRTACDLGEEAESLAKEQQVNSSLSQASREDLSRKWEHMAICYRAVKQTRRAVEAHARVLSLVSVPTWQALAKRAASLSTTSIFVEKPFASLAMHIKAIVDFTTFELLLSLNSSESFGLSNVLANAPHDAAASLLEHAATQLLSTMMHREGCAEACSAVLGRCAQLLSDAHQPLRLARIRLREAELSITLRDVEACATSLAEAEDLLQRQDLGQDWALESLRSSYIATACLLGIIGRRYESSPTPVQRANELSHDACQAIYPLLGMVKARFSSAQQTEVKGSSNAAKSGAPPFTPPRRPMQTAGLTEDTGKALGRAPLNVLTQVIDDPVHLAKLLETAEDFLGAFGHSLAALEILKVSRRLRWQMAGGAKQEDGFLQASASLARQYVFLGRLSRASSIIKTFMHDLHSSGRDVLADTHFRCLLASAEHLIRVGSLPDASERYERAVAIARDLAAPEKTTQWERCRHRALTFERQAAAASVFSSLALAKGDLATSISAGLASMKRLMRAVLLIKKFVTWDAESGAPLEELFDAVTVAPATKADPVGAVIAAQQLYWCLSRHLSLASHRLSCLYSLRGSAMDAELFASETNNLTSKEFTSSLAGARSLIHRAELRAKLNQDVDSRVDLERAFSMLSDLPSPEVIDHALVKVNDLSKASRADALSLLMSSSTILKALDAAFAEVDTALPSPAPPARLSAASTELGKTSRRSSINGRQEVLPEVHARLLRRQAWLMHLLNSEGEAKRLLEEASAVETSADGRQEGALLRGRIAMKTAESSLSHDRALATLADAAIAMPLVATCRSSKMAKSVTVPLSALSAARKDFSSIVTGADGVPHSLLQREAGTNLVLAGLIESSLGKPSLSLEAISSALAKSVSVALEREYAEALRMKVDTSLQTKSPDWFASQDEAKAEHALHRSPQLGVRSPELESDDEDDDAGAEDMCKFWKAAQCRLADGSNQSVSLPDHWTVISVSYDRERNSLIISRRRGDASTMVFSIPIDRQSRHEGEEHELTFDAVLGELSNIVKTSNTTVHAAKDLQGMDARKKWWTDRRALDHRMKEVLQMIEESWLGWHKALFAENAALTPDDAANLCARLDTVLRTACLHGSKKASKVKFQDCILELFFNLAIDCPNDDLEDMLRFFADAYLLNGVPIAVDEIDFDRAVVDLRSVLEESWAKRSTSSSPSSSRVNSSVAHTFLILDKDMCSIPWESMQILRRRSVSRIPSLVFLQDRLELAALHGVTKDGAMQLSQGRSFYVLNPSGDLKRSEERFRPWVQRHAMWKGITGREPIVSEFADALATHDLLMYFGHSGGEQFIAPSALKALRSCAVTMLWGCSSGMLRDLGEFDRTGTPYLYMMAGAPALVANLWDTTDRELDKVSESTLVRLGLMKVEEAESEPGSSQNQKRVTPIADAPVTLPLAIAQARDDCRLPFLTGAACVVYGIPVEWKPLEESMTS</sequence>
<gene>
    <name evidence="7" type="ORF">K437DRAFT_270883</name>
</gene>
<keyword evidence="3" id="KW-0378">Hydrolase</keyword>
<dbReference type="GO" id="GO:0006508">
    <property type="term" value="P:proteolysis"/>
    <property type="evidence" value="ECO:0007669"/>
    <property type="project" value="InterPro"/>
</dbReference>
<dbReference type="RefSeq" id="XP_013240365.1">
    <property type="nucleotide sequence ID" value="XM_013384911.1"/>
</dbReference>
<accession>A0A066V7G3</accession>
<dbReference type="OrthoDB" id="10255632at2759"/>
<dbReference type="InterPro" id="IPR005314">
    <property type="entry name" value="Peptidase_C50"/>
</dbReference>
<proteinExistence type="predicted"/>
<feature type="compositionally biased region" description="Polar residues" evidence="5">
    <location>
        <begin position="717"/>
        <end position="732"/>
    </location>
</feature>
<feature type="compositionally biased region" description="Low complexity" evidence="5">
    <location>
        <begin position="98"/>
        <end position="116"/>
    </location>
</feature>
<evidence type="ECO:0000256" key="4">
    <source>
        <dbReference type="ARBA" id="ARBA00022829"/>
    </source>
</evidence>
<dbReference type="GO" id="GO:0005737">
    <property type="term" value="C:cytoplasm"/>
    <property type="evidence" value="ECO:0007669"/>
    <property type="project" value="TreeGrafter"/>
</dbReference>
<feature type="region of interest" description="Disordered" evidence="5">
    <location>
        <begin position="830"/>
        <end position="851"/>
    </location>
</feature>
<dbReference type="InterPro" id="IPR030397">
    <property type="entry name" value="SEPARIN_core_dom"/>
</dbReference>
<evidence type="ECO:0000256" key="1">
    <source>
        <dbReference type="ARBA" id="ARBA00000451"/>
    </source>
</evidence>
<protein>
    <recommendedName>
        <fullName evidence="2">separase</fullName>
        <ecNumber evidence="2">3.4.22.49</ecNumber>
    </recommendedName>
</protein>
<dbReference type="HOGENOM" id="CLU_000777_0_0_1"/>
<feature type="domain" description="Peptidase C50" evidence="6">
    <location>
        <begin position="2220"/>
        <end position="2315"/>
    </location>
</feature>
<organism evidence="7 8">
    <name type="scientific">Tilletiaria anomala (strain ATCC 24038 / CBS 436.72 / UBC 951)</name>
    <dbReference type="NCBI Taxonomy" id="1037660"/>
    <lineage>
        <taxon>Eukaryota</taxon>
        <taxon>Fungi</taxon>
        <taxon>Dikarya</taxon>
        <taxon>Basidiomycota</taxon>
        <taxon>Ustilaginomycotina</taxon>
        <taxon>Exobasidiomycetes</taxon>
        <taxon>Georgefischeriales</taxon>
        <taxon>Tilletiariaceae</taxon>
        <taxon>Tilletiaria</taxon>
    </lineage>
</organism>
<dbReference type="GO" id="GO:0005634">
    <property type="term" value="C:nucleus"/>
    <property type="evidence" value="ECO:0007669"/>
    <property type="project" value="InterPro"/>
</dbReference>
<dbReference type="EMBL" id="JMSN01000140">
    <property type="protein sequence ID" value="KDN37376.1"/>
    <property type="molecule type" value="Genomic_DNA"/>
</dbReference>